<keyword evidence="2" id="KW-1185">Reference proteome</keyword>
<dbReference type="EMBL" id="CP014134">
    <property type="protein sequence ID" value="AVH25762.1"/>
    <property type="molecule type" value="Genomic_DNA"/>
</dbReference>
<organism evidence="1 2">
    <name type="scientific">Vibrio diabolicus</name>
    <dbReference type="NCBI Taxonomy" id="50719"/>
    <lineage>
        <taxon>Bacteria</taxon>
        <taxon>Pseudomonadati</taxon>
        <taxon>Pseudomonadota</taxon>
        <taxon>Gammaproteobacteria</taxon>
        <taxon>Vibrionales</taxon>
        <taxon>Vibrionaceae</taxon>
        <taxon>Vibrio</taxon>
        <taxon>Vibrio diabolicus subgroup</taxon>
    </lineage>
</organism>
<name>A0ABN5HFC0_9VIBR</name>
<evidence type="ECO:0008006" key="3">
    <source>
        <dbReference type="Google" id="ProtNLM"/>
    </source>
</evidence>
<sequence length="134" mass="15093">MIIEMSLEKALIKNLFTGVLMAPELDVSLIEQYVDPSYIQKVDGVELDYDSFVNHIEAQKKVISKLDVNFITLVQEGYVVFSNHVVTAHKKDGSIIKVKVIAQFTIHNNRLVLCDELTRLIEGGGEDHDIGSRH</sequence>
<dbReference type="Proteomes" id="UP000237665">
    <property type="component" value="Chromosome 1"/>
</dbReference>
<evidence type="ECO:0000313" key="1">
    <source>
        <dbReference type="EMBL" id="AVH25762.1"/>
    </source>
</evidence>
<reference evidence="2" key="1">
    <citation type="submission" date="2017-12" db="EMBL/GenBank/DDBJ databases">
        <title>FDA dAtabase for Regulatory Grade micrObial Sequences (FDA-ARGOS): Supporting development and validation of Infectious Disease Dx tests.</title>
        <authorList>
            <person name="Hoffmann M."/>
            <person name="Allard M."/>
            <person name="Evans P."/>
            <person name="Brown E."/>
            <person name="Tallon L.J."/>
            <person name="Sadzewicz L."/>
            <person name="Sengamalay N."/>
            <person name="Ott S."/>
            <person name="Godinez A."/>
            <person name="Nagaraj S."/>
            <person name="Vavikolanu K."/>
            <person name="Aluvathingal J."/>
            <person name="Nadendla S."/>
            <person name="Hobson J."/>
            <person name="Sichtig H."/>
        </authorList>
    </citation>
    <scope>NUCLEOTIDE SEQUENCE [LARGE SCALE GENOMIC DNA]</scope>
    <source>
        <strain evidence="2">LMG 3418</strain>
    </source>
</reference>
<dbReference type="SUPFAM" id="SSF54427">
    <property type="entry name" value="NTF2-like"/>
    <property type="match status" value="1"/>
</dbReference>
<dbReference type="Gene3D" id="3.10.450.50">
    <property type="match status" value="1"/>
</dbReference>
<accession>A0ABN5HFC0</accession>
<evidence type="ECO:0000313" key="2">
    <source>
        <dbReference type="Proteomes" id="UP000237665"/>
    </source>
</evidence>
<proteinExistence type="predicted"/>
<gene>
    <name evidence="1" type="ORF">AL468_00140</name>
</gene>
<protein>
    <recommendedName>
        <fullName evidence="3">Nuclear transport factor 2 family protein</fullName>
    </recommendedName>
</protein>
<dbReference type="InterPro" id="IPR032710">
    <property type="entry name" value="NTF2-like_dom_sf"/>
</dbReference>